<reference evidence="3" key="2">
    <citation type="submission" date="2017-05" db="UniProtKB">
        <authorList>
            <consortium name="EnsemblMetazoa"/>
        </authorList>
    </citation>
    <scope>IDENTIFICATION</scope>
</reference>
<name>A0A1X7VCW0_AMPQE</name>
<dbReference type="InterPro" id="IPR001943">
    <property type="entry name" value="UVR_dom"/>
</dbReference>
<evidence type="ECO:0000256" key="1">
    <source>
        <dbReference type="SAM" id="MobiDB-lite"/>
    </source>
</evidence>
<feature type="region of interest" description="Disordered" evidence="1">
    <location>
        <begin position="1"/>
        <end position="34"/>
    </location>
</feature>
<dbReference type="KEGG" id="aqu:105311986"/>
<dbReference type="EnsemblMetazoa" id="Aqu2.1.37584_001">
    <property type="protein sequence ID" value="Aqu2.1.37584_001"/>
    <property type="gene ID" value="Aqu2.1.37584"/>
</dbReference>
<accession>A0A1X7VCW0</accession>
<dbReference type="OMA" id="NQMAKVE"/>
<feature type="compositionally biased region" description="Basic residues" evidence="1">
    <location>
        <begin position="14"/>
        <end position="23"/>
    </location>
</feature>
<dbReference type="eggNOG" id="ENOG502SCM6">
    <property type="taxonomic scope" value="Eukaryota"/>
</dbReference>
<evidence type="ECO:0000313" key="3">
    <source>
        <dbReference type="EnsemblMetazoa" id="Aqu2.1.37584_001"/>
    </source>
</evidence>
<protein>
    <recommendedName>
        <fullName evidence="2">UVR domain-containing protein</fullName>
    </recommendedName>
</protein>
<dbReference type="PROSITE" id="PS50151">
    <property type="entry name" value="UVR"/>
    <property type="match status" value="1"/>
</dbReference>
<reference evidence="4" key="1">
    <citation type="journal article" date="2010" name="Nature">
        <title>The Amphimedon queenslandica genome and the evolution of animal complexity.</title>
        <authorList>
            <person name="Srivastava M."/>
            <person name="Simakov O."/>
            <person name="Chapman J."/>
            <person name="Fahey B."/>
            <person name="Gauthier M.E."/>
            <person name="Mitros T."/>
            <person name="Richards G.S."/>
            <person name="Conaco C."/>
            <person name="Dacre M."/>
            <person name="Hellsten U."/>
            <person name="Larroux C."/>
            <person name="Putnam N.H."/>
            <person name="Stanke M."/>
            <person name="Adamska M."/>
            <person name="Darling A."/>
            <person name="Degnan S.M."/>
            <person name="Oakley T.H."/>
            <person name="Plachetzki D.C."/>
            <person name="Zhai Y."/>
            <person name="Adamski M."/>
            <person name="Calcino A."/>
            <person name="Cummins S.F."/>
            <person name="Goodstein D.M."/>
            <person name="Harris C."/>
            <person name="Jackson D.J."/>
            <person name="Leys S.P."/>
            <person name="Shu S."/>
            <person name="Woodcroft B.J."/>
            <person name="Vervoort M."/>
            <person name="Kosik K.S."/>
            <person name="Manning G."/>
            <person name="Degnan B.M."/>
            <person name="Rokhsar D.S."/>
        </authorList>
    </citation>
    <scope>NUCLEOTIDE SEQUENCE [LARGE SCALE GENOMIC DNA]</scope>
</reference>
<proteinExistence type="predicted"/>
<dbReference type="Proteomes" id="UP000007879">
    <property type="component" value="Unassembled WGS sequence"/>
</dbReference>
<evidence type="ECO:0000259" key="2">
    <source>
        <dbReference type="PROSITE" id="PS50151"/>
    </source>
</evidence>
<evidence type="ECO:0000313" key="4">
    <source>
        <dbReference type="Proteomes" id="UP000007879"/>
    </source>
</evidence>
<sequence>MAESGSASEAAEKNRKKREKKKQAQSDEYDSTVSEVNVIAQLKQQIEEAKANKDFKKAQKLREQLWAIQDTAALGTTGVGAPEIDLSVLAIAPPTAAQAPPPQSSENPNVKSLRKLEKKLKSIEELKVKRDKGVKLEKTQLSKIESEDEVRQEIKTLKEIMETDTS</sequence>
<dbReference type="EnsemblMetazoa" id="XM_019994125.1">
    <property type="protein sequence ID" value="XP_019849684.1"/>
    <property type="gene ID" value="LOC105311986"/>
</dbReference>
<dbReference type="AlphaFoldDB" id="A0A1X7VCW0"/>
<feature type="domain" description="UVR" evidence="2">
    <location>
        <begin position="36"/>
        <end position="71"/>
    </location>
</feature>
<dbReference type="InParanoid" id="A0A1X7VCW0"/>
<organism evidence="3">
    <name type="scientific">Amphimedon queenslandica</name>
    <name type="common">Sponge</name>
    <dbReference type="NCBI Taxonomy" id="400682"/>
    <lineage>
        <taxon>Eukaryota</taxon>
        <taxon>Metazoa</taxon>
        <taxon>Porifera</taxon>
        <taxon>Demospongiae</taxon>
        <taxon>Heteroscleromorpha</taxon>
        <taxon>Haplosclerida</taxon>
        <taxon>Niphatidae</taxon>
        <taxon>Amphimedon</taxon>
    </lineage>
</organism>
<keyword evidence="4" id="KW-1185">Reference proteome</keyword>
<gene>
    <name evidence="3" type="primary">105311986</name>
</gene>
<dbReference type="OrthoDB" id="10067701at2759"/>